<dbReference type="InterPro" id="IPR004304">
    <property type="entry name" value="FmdA_AmdA"/>
</dbReference>
<reference evidence="10" key="1">
    <citation type="submission" date="2021-01" db="EMBL/GenBank/DDBJ databases">
        <authorList>
            <person name="Kaushik A."/>
        </authorList>
    </citation>
    <scope>NUCLEOTIDE SEQUENCE</scope>
    <source>
        <strain evidence="10">AG1-1B</strain>
    </source>
</reference>
<evidence type="ECO:0000256" key="8">
    <source>
        <dbReference type="SAM" id="MobiDB-lite"/>
    </source>
</evidence>
<dbReference type="SUPFAM" id="SSF51419">
    <property type="entry name" value="PLP-binding barrel"/>
    <property type="match status" value="1"/>
</dbReference>
<dbReference type="NCBIfam" id="TIGR00044">
    <property type="entry name" value="YggS family pyridoxal phosphate-dependent enzyme"/>
    <property type="match status" value="1"/>
</dbReference>
<dbReference type="InterPro" id="IPR011078">
    <property type="entry name" value="PyrdxlP_homeostasis"/>
</dbReference>
<dbReference type="PROSITE" id="PS50157">
    <property type="entry name" value="ZINC_FINGER_C2H2_2"/>
    <property type="match status" value="3"/>
</dbReference>
<keyword evidence="3 7" id="KW-0863">Zinc-finger</keyword>
<feature type="domain" description="C2H2-type" evidence="9">
    <location>
        <begin position="971"/>
        <end position="1003"/>
    </location>
</feature>
<feature type="compositionally biased region" description="Basic and acidic residues" evidence="8">
    <location>
        <begin position="1078"/>
        <end position="1088"/>
    </location>
</feature>
<evidence type="ECO:0000256" key="2">
    <source>
        <dbReference type="ARBA" id="ARBA00022737"/>
    </source>
</evidence>
<feature type="region of interest" description="Disordered" evidence="8">
    <location>
        <begin position="1004"/>
        <end position="1038"/>
    </location>
</feature>
<evidence type="ECO:0000256" key="1">
    <source>
        <dbReference type="ARBA" id="ARBA00022723"/>
    </source>
</evidence>
<keyword evidence="2" id="KW-0677">Repeat</keyword>
<evidence type="ECO:0000313" key="11">
    <source>
        <dbReference type="Proteomes" id="UP000663826"/>
    </source>
</evidence>
<feature type="region of interest" description="Disordered" evidence="8">
    <location>
        <begin position="1176"/>
        <end position="1216"/>
    </location>
</feature>
<evidence type="ECO:0000313" key="10">
    <source>
        <dbReference type="EMBL" id="CAE6429346.1"/>
    </source>
</evidence>
<feature type="domain" description="C2H2-type" evidence="9">
    <location>
        <begin position="914"/>
        <end position="941"/>
    </location>
</feature>
<evidence type="ECO:0000256" key="6">
    <source>
        <dbReference type="ARBA" id="ARBA00023163"/>
    </source>
</evidence>
<protein>
    <recommendedName>
        <fullName evidence="9">C2H2-type domain-containing protein</fullName>
    </recommendedName>
</protein>
<feature type="region of interest" description="Disordered" evidence="8">
    <location>
        <begin position="549"/>
        <end position="606"/>
    </location>
</feature>
<keyword evidence="4" id="KW-0862">Zinc</keyword>
<keyword evidence="5" id="KW-0805">Transcription regulation</keyword>
<feature type="compositionally biased region" description="Polar residues" evidence="8">
    <location>
        <begin position="787"/>
        <end position="797"/>
    </location>
</feature>
<dbReference type="SUPFAM" id="SSF141130">
    <property type="entry name" value="Acetamidase/Formamidase-like"/>
    <property type="match status" value="1"/>
</dbReference>
<keyword evidence="1" id="KW-0479">Metal-binding</keyword>
<comment type="caution">
    <text evidence="10">The sequence shown here is derived from an EMBL/GenBank/DDBJ whole genome shotgun (WGS) entry which is preliminary data.</text>
</comment>
<dbReference type="Pfam" id="PF00096">
    <property type="entry name" value="zf-C2H2"/>
    <property type="match status" value="3"/>
</dbReference>
<evidence type="ECO:0000256" key="5">
    <source>
        <dbReference type="ARBA" id="ARBA00023015"/>
    </source>
</evidence>
<feature type="compositionally biased region" description="Polar residues" evidence="8">
    <location>
        <begin position="810"/>
        <end position="835"/>
    </location>
</feature>
<evidence type="ECO:0000256" key="3">
    <source>
        <dbReference type="ARBA" id="ARBA00022771"/>
    </source>
</evidence>
<dbReference type="PANTHER" id="PTHR31891:SF1">
    <property type="entry name" value="FORMAMIDASE C869.04-RELATED"/>
    <property type="match status" value="1"/>
</dbReference>
<dbReference type="Proteomes" id="UP000663826">
    <property type="component" value="Unassembled WGS sequence"/>
</dbReference>
<feature type="domain" description="C2H2-type" evidence="9">
    <location>
        <begin position="942"/>
        <end position="971"/>
    </location>
</feature>
<dbReference type="PROSITE" id="PS00028">
    <property type="entry name" value="ZINC_FINGER_C2H2_1"/>
    <property type="match status" value="2"/>
</dbReference>
<dbReference type="GO" id="GO:0008270">
    <property type="term" value="F:zinc ion binding"/>
    <property type="evidence" value="ECO:0007669"/>
    <property type="project" value="UniProtKB-KW"/>
</dbReference>
<feature type="compositionally biased region" description="Acidic residues" evidence="8">
    <location>
        <begin position="1185"/>
        <end position="1202"/>
    </location>
</feature>
<keyword evidence="6" id="KW-0804">Transcription</keyword>
<evidence type="ECO:0000259" key="9">
    <source>
        <dbReference type="PROSITE" id="PS50157"/>
    </source>
</evidence>
<dbReference type="PANTHER" id="PTHR31891">
    <property type="entry name" value="FORMAMIDASE C869.04-RELATED"/>
    <property type="match status" value="1"/>
</dbReference>
<dbReference type="InterPro" id="IPR036236">
    <property type="entry name" value="Znf_C2H2_sf"/>
</dbReference>
<evidence type="ECO:0000256" key="7">
    <source>
        <dbReference type="PROSITE-ProRule" id="PRU00042"/>
    </source>
</evidence>
<dbReference type="FunFam" id="3.30.160.60:FF:000032">
    <property type="entry name" value="Krueppel-like factor 4"/>
    <property type="match status" value="1"/>
</dbReference>
<accession>A0A8H3AH65</accession>
<dbReference type="Gene3D" id="3.30.160.60">
    <property type="entry name" value="Classic Zinc Finger"/>
    <property type="match status" value="2"/>
</dbReference>
<dbReference type="AlphaFoldDB" id="A0A8H3AH65"/>
<dbReference type="EMBL" id="CAJMWQ010001021">
    <property type="protein sequence ID" value="CAE6429346.1"/>
    <property type="molecule type" value="Genomic_DNA"/>
</dbReference>
<gene>
    <name evidence="10" type="ORF">RDB_LOCUS58146</name>
</gene>
<feature type="compositionally biased region" description="Acidic residues" evidence="8">
    <location>
        <begin position="584"/>
        <end position="606"/>
    </location>
</feature>
<dbReference type="PROSITE" id="PS01211">
    <property type="entry name" value="UPF0001"/>
    <property type="match status" value="1"/>
</dbReference>
<evidence type="ECO:0000256" key="4">
    <source>
        <dbReference type="ARBA" id="ARBA00022833"/>
    </source>
</evidence>
<dbReference type="Gene3D" id="2.60.120.580">
    <property type="entry name" value="Acetamidase/Formamidase-like domains"/>
    <property type="match status" value="1"/>
</dbReference>
<feature type="compositionally biased region" description="Polar residues" evidence="8">
    <location>
        <begin position="679"/>
        <end position="692"/>
    </location>
</feature>
<dbReference type="GO" id="GO:0030170">
    <property type="term" value="F:pyridoxal phosphate binding"/>
    <property type="evidence" value="ECO:0007669"/>
    <property type="project" value="InterPro"/>
</dbReference>
<proteinExistence type="predicted"/>
<dbReference type="InterPro" id="IPR013087">
    <property type="entry name" value="Znf_C2H2_type"/>
</dbReference>
<dbReference type="InterPro" id="IPR029066">
    <property type="entry name" value="PLP-binding_barrel"/>
</dbReference>
<dbReference type="SMART" id="SM00355">
    <property type="entry name" value="ZnF_C2H2"/>
    <property type="match status" value="3"/>
</dbReference>
<organism evidence="10 11">
    <name type="scientific">Rhizoctonia solani</name>
    <dbReference type="NCBI Taxonomy" id="456999"/>
    <lineage>
        <taxon>Eukaryota</taxon>
        <taxon>Fungi</taxon>
        <taxon>Dikarya</taxon>
        <taxon>Basidiomycota</taxon>
        <taxon>Agaricomycotina</taxon>
        <taxon>Agaricomycetes</taxon>
        <taxon>Cantharellales</taxon>
        <taxon>Ceratobasidiaceae</taxon>
        <taxon>Rhizoctonia</taxon>
    </lineage>
</organism>
<feature type="region of interest" description="Disordered" evidence="8">
    <location>
        <begin position="787"/>
        <end position="836"/>
    </location>
</feature>
<dbReference type="Pfam" id="PF03069">
    <property type="entry name" value="FmdA_AmdA"/>
    <property type="match status" value="1"/>
</dbReference>
<dbReference type="Gene3D" id="3.20.20.10">
    <property type="entry name" value="Alanine racemase"/>
    <property type="match status" value="1"/>
</dbReference>
<sequence>MSYDKRSIPTLISLDPSAPAAHQQGLHNRWHPDIPTAATVSPGQTFKLHCLDWTGGQIHNNDTADDIVAADLAQCHYLTGPVECEGALPGDVLVVDVMDVAPFPDHAWGYCGIFDINNGGGLLCDDFPVAAKAVWDLDGVYATSRHIPGVRFAGISHPVSLGIMGCAPSKELLDKWNRREAELIAENTGMVPAVAYPPTPTSAYVGTVGASTLSNDMMETIAREGARTIPPREHGGNCDIKNLSKGSRVYFPVYVNGAKFSIGDLHFSQGDGELTFCAHNRLQAGVVTLRFTVIKDGMKKLSMDSPIYLPSVVDPKYATQVTFQGISVDSDGKQYSMNATIAYKQAARAAIEYLHSLGYTKEQLPESIRWHFIGNLQSNKCKKVTGVPNLYCLHTLDSIKKADALQKALPSTRKEPLKVMIQINTSGEDSKSGLQPLLPDNLDGSEVLALARHVIKSCPALELHGLMTIGSYEASTSGEDNPDFRTLIRTKELLQASLQRDDGLGDAWGKDRNLALSMGMSADFEEAIKAGSDVIRLKLPEMRVVEAPQPVNSLPASDELSHGTSNRGHPVGNSIDISNVGENDAMEEGENGEEEYDEGDEGDYDPDAEAEAEAMAQALGNQIWAELEQNIGDKISPADKDMTAEQALPSYENTQATPNRDSSVKQEYIPPAEAIEPPGQSSETSGPSTSYGSLPPTNIPIPPDPMIETIKTMLSLALSDPHVHYALMTTIVPGPVANGANLYTILSNSVFEGRVNPELAQPLSILISALASGSMLVSSEHQYAHSVPQNVGIQNSPLKRKRDPTDEGQAWSSNPPYNPSVQSLHTTQPTRSQASEELLARVQSATTSVLQVLDPLLAVEHEGVSGSGTLQEIGGLIQVIGILNEVPIAQSMEGPTGDAGSSGNGRAAIGTAIYPCSTCSKAFNKLSLLRAHERTHSEGRPYRCEYAGCPASFARNHDLRRHEKSHERQMFRCGGCDRLFSRRDALRRHKANEKALDECREAPMDTSTVTHDGDPPRVTRVWQNHPESGDWPKESEFEEGEIQPEVLVNARYIVGTLYQTLQRHVSKGLNTGGIPEQPENHASDDQPRDAQPPDDLPARVEVEVEQADIAKSPPPAASIGPTEETAEPGVSNTLVDDTATIKAVSTLPGYGLDDEHTSLLEQAIAVAAQAAQAQAEAEAALYEEPYNEDDQGTEEWDEEGDEGGQSAEAGATDIAS</sequence>
<feature type="region of interest" description="Disordered" evidence="8">
    <location>
        <begin position="1068"/>
        <end position="1133"/>
    </location>
</feature>
<dbReference type="SUPFAM" id="SSF57667">
    <property type="entry name" value="beta-beta-alpha zinc fingers"/>
    <property type="match status" value="1"/>
</dbReference>
<feature type="region of interest" description="Disordered" evidence="8">
    <location>
        <begin position="673"/>
        <end position="702"/>
    </location>
</feature>
<dbReference type="GO" id="GO:0016811">
    <property type="term" value="F:hydrolase activity, acting on carbon-nitrogen (but not peptide) bonds, in linear amides"/>
    <property type="evidence" value="ECO:0007669"/>
    <property type="project" value="InterPro"/>
</dbReference>
<name>A0A8H3AH65_9AGAM</name>